<name>A0A4Y3TMG6_9PROT</name>
<feature type="transmembrane region" description="Helical" evidence="1">
    <location>
        <begin position="116"/>
        <end position="135"/>
    </location>
</feature>
<keyword evidence="1" id="KW-1133">Transmembrane helix</keyword>
<feature type="transmembrane region" description="Helical" evidence="1">
    <location>
        <begin position="257"/>
        <end position="288"/>
    </location>
</feature>
<reference evidence="2 3" key="1">
    <citation type="submission" date="2019-06" db="EMBL/GenBank/DDBJ databases">
        <title>Whole genome shotgun sequence of Acetobacter peroxydans NBRC 13755.</title>
        <authorList>
            <person name="Hosoyama A."/>
            <person name="Uohara A."/>
            <person name="Ohji S."/>
            <person name="Ichikawa N."/>
        </authorList>
    </citation>
    <scope>NUCLEOTIDE SEQUENCE [LARGE SCALE GENOMIC DNA]</scope>
    <source>
        <strain evidence="2 3">NBRC 13755</strain>
    </source>
</reference>
<dbReference type="AlphaFoldDB" id="A0A4Y3TMG6"/>
<proteinExistence type="predicted"/>
<gene>
    <name evidence="2" type="ORF">APE01nite_00080</name>
</gene>
<feature type="transmembrane region" description="Helical" evidence="1">
    <location>
        <begin position="147"/>
        <end position="166"/>
    </location>
</feature>
<dbReference type="RefSeq" id="WP_141374189.1">
    <property type="nucleotide sequence ID" value="NZ_BAPL01000016.1"/>
</dbReference>
<feature type="transmembrane region" description="Helical" evidence="1">
    <location>
        <begin position="38"/>
        <end position="60"/>
    </location>
</feature>
<evidence type="ECO:0000256" key="1">
    <source>
        <dbReference type="SAM" id="Phobius"/>
    </source>
</evidence>
<organism evidence="2 3">
    <name type="scientific">Acetobacter peroxydans</name>
    <dbReference type="NCBI Taxonomy" id="104098"/>
    <lineage>
        <taxon>Bacteria</taxon>
        <taxon>Pseudomonadati</taxon>
        <taxon>Pseudomonadota</taxon>
        <taxon>Alphaproteobacteria</taxon>
        <taxon>Acetobacterales</taxon>
        <taxon>Acetobacteraceae</taxon>
        <taxon>Acetobacter</taxon>
    </lineage>
</organism>
<feature type="transmembrane region" description="Helical" evidence="1">
    <location>
        <begin position="294"/>
        <end position="318"/>
    </location>
</feature>
<feature type="transmembrane region" description="Helical" evidence="1">
    <location>
        <begin position="197"/>
        <end position="219"/>
    </location>
</feature>
<accession>A0A4Y3TMG6</accession>
<dbReference type="Proteomes" id="UP000317730">
    <property type="component" value="Unassembled WGS sequence"/>
</dbReference>
<evidence type="ECO:0000313" key="2">
    <source>
        <dbReference type="EMBL" id="GEB84211.1"/>
    </source>
</evidence>
<feature type="transmembrane region" description="Helical" evidence="1">
    <location>
        <begin position="172"/>
        <end position="190"/>
    </location>
</feature>
<feature type="transmembrane region" description="Helical" evidence="1">
    <location>
        <begin position="225"/>
        <end position="245"/>
    </location>
</feature>
<keyword evidence="1" id="KW-0812">Transmembrane</keyword>
<protein>
    <submittedName>
        <fullName evidence="2">Uncharacterized protein</fullName>
    </submittedName>
</protein>
<keyword evidence="3" id="KW-1185">Reference proteome</keyword>
<feature type="transmembrane region" description="Helical" evidence="1">
    <location>
        <begin position="325"/>
        <end position="342"/>
    </location>
</feature>
<sequence>MRFEDFTVLLAALAFVWPFLGAVGVCLAPTERSRDVALWMAGLGCALAVAVFVFLATGGVSAGWEDDPVQRAGRVMLALGLWVTVLEHGIFRERLLRSVPHVSTALAGLGCVASEAAIGLGILFLALAWGVFVFMRPAGQALAGWQIGRTGAVGLLLALAGLTLPAHGLTTGLVLACGLVIMTGLTPFCAPAREGQGALLLVPFSGAALLLAMRLRAYGGVGFDMALVAAGLVSVWTTACLPATARTAEDRARVFRVFPVALALMAVGVGADVAALLLLCGWCVAGGSRVGQGWAARALACFPPGAPFVGCLLMLSVLVDWSWELALLAVAGVLLGIARAWPDASARTVFGTGEQTMGFRDLWPEDRAGRLAFVTLAGMGFLVPLAMMLGAF</sequence>
<dbReference type="EMBL" id="BJMV01000001">
    <property type="protein sequence ID" value="GEB84211.1"/>
    <property type="molecule type" value="Genomic_DNA"/>
</dbReference>
<evidence type="ECO:0000313" key="3">
    <source>
        <dbReference type="Proteomes" id="UP000317730"/>
    </source>
</evidence>
<feature type="transmembrane region" description="Helical" evidence="1">
    <location>
        <begin position="371"/>
        <end position="391"/>
    </location>
</feature>
<dbReference type="OrthoDB" id="7224597at2"/>
<comment type="caution">
    <text evidence="2">The sequence shown here is derived from an EMBL/GenBank/DDBJ whole genome shotgun (WGS) entry which is preliminary data.</text>
</comment>
<keyword evidence="1" id="KW-0472">Membrane</keyword>